<reference evidence="2" key="1">
    <citation type="journal article" date="2011" name="PLoS Genet.">
        <title>Genomic analysis of the necrotrophic fungal pathogens Sclerotinia sclerotiorum and Botrytis cinerea.</title>
        <authorList>
            <person name="Amselem J."/>
            <person name="Cuomo C.A."/>
            <person name="van Kan J.A."/>
            <person name="Viaud M."/>
            <person name="Benito E.P."/>
            <person name="Couloux A."/>
            <person name="Coutinho P.M."/>
            <person name="de Vries R.P."/>
            <person name="Dyer P.S."/>
            <person name="Fillinger S."/>
            <person name="Fournier E."/>
            <person name="Gout L."/>
            <person name="Hahn M."/>
            <person name="Kohn L."/>
            <person name="Lapalu N."/>
            <person name="Plummer K.M."/>
            <person name="Pradier J.M."/>
            <person name="Quevillon E."/>
            <person name="Sharon A."/>
            <person name="Simon A."/>
            <person name="ten Have A."/>
            <person name="Tudzynski B."/>
            <person name="Tudzynski P."/>
            <person name="Wincker P."/>
            <person name="Andrew M."/>
            <person name="Anthouard V."/>
            <person name="Beever R.E."/>
            <person name="Beffa R."/>
            <person name="Benoit I."/>
            <person name="Bouzid O."/>
            <person name="Brault B."/>
            <person name="Chen Z."/>
            <person name="Choquer M."/>
            <person name="Collemare J."/>
            <person name="Cotton P."/>
            <person name="Danchin E.G."/>
            <person name="Da Silva C."/>
            <person name="Gautier A."/>
            <person name="Giraud C."/>
            <person name="Giraud T."/>
            <person name="Gonzalez C."/>
            <person name="Grossetete S."/>
            <person name="Guldener U."/>
            <person name="Henrissat B."/>
            <person name="Howlett B.J."/>
            <person name="Kodira C."/>
            <person name="Kretschmer M."/>
            <person name="Lappartient A."/>
            <person name="Leroch M."/>
            <person name="Levis C."/>
            <person name="Mauceli E."/>
            <person name="Neuveglise C."/>
            <person name="Oeser B."/>
            <person name="Pearson M."/>
            <person name="Poulain J."/>
            <person name="Poussereau N."/>
            <person name="Quesneville H."/>
            <person name="Rascle C."/>
            <person name="Schumacher J."/>
            <person name="Segurens B."/>
            <person name="Sexton A."/>
            <person name="Silva E."/>
            <person name="Sirven C."/>
            <person name="Soanes D.M."/>
            <person name="Talbot N.J."/>
            <person name="Templeton M."/>
            <person name="Yandava C."/>
            <person name="Yarden O."/>
            <person name="Zeng Q."/>
            <person name="Rollins J.A."/>
            <person name="Lebrun M.H."/>
            <person name="Dickman M."/>
        </authorList>
    </citation>
    <scope>NUCLEOTIDE SEQUENCE [LARGE SCALE GENOMIC DNA]</scope>
    <source>
        <strain evidence="2">ATCC 18683 / 1980 / Ss-1</strain>
    </source>
</reference>
<keyword evidence="2" id="KW-1185">Reference proteome</keyword>
<evidence type="ECO:0000313" key="2">
    <source>
        <dbReference type="Proteomes" id="UP000001312"/>
    </source>
</evidence>
<dbReference type="KEGG" id="ssl:SS1G_04426"/>
<dbReference type="EMBL" id="CH476625">
    <property type="protein sequence ID" value="EDO01951.1"/>
    <property type="molecule type" value="Genomic_DNA"/>
</dbReference>
<name>A7EGI5_SCLS1</name>
<dbReference type="RefSeq" id="XP_001594619.1">
    <property type="nucleotide sequence ID" value="XM_001594569.1"/>
</dbReference>
<dbReference type="GeneID" id="5490791"/>
<dbReference type="AlphaFoldDB" id="A7EGI5"/>
<dbReference type="InParanoid" id="A7EGI5"/>
<protein>
    <submittedName>
        <fullName evidence="1">Uncharacterized protein</fullName>
    </submittedName>
</protein>
<proteinExistence type="predicted"/>
<evidence type="ECO:0000313" key="1">
    <source>
        <dbReference type="EMBL" id="EDO01951.1"/>
    </source>
</evidence>
<dbReference type="HOGENOM" id="CLU_2962270_0_0_1"/>
<accession>A7EGI5</accession>
<organism evidence="1 2">
    <name type="scientific">Sclerotinia sclerotiorum (strain ATCC 18683 / 1980 / Ss-1)</name>
    <name type="common">White mold</name>
    <name type="synonym">Whetzelinia sclerotiorum</name>
    <dbReference type="NCBI Taxonomy" id="665079"/>
    <lineage>
        <taxon>Eukaryota</taxon>
        <taxon>Fungi</taxon>
        <taxon>Dikarya</taxon>
        <taxon>Ascomycota</taxon>
        <taxon>Pezizomycotina</taxon>
        <taxon>Leotiomycetes</taxon>
        <taxon>Helotiales</taxon>
        <taxon>Sclerotiniaceae</taxon>
        <taxon>Sclerotinia</taxon>
    </lineage>
</organism>
<gene>
    <name evidence="1" type="ORF">SS1G_04426</name>
</gene>
<dbReference type="Proteomes" id="UP000001312">
    <property type="component" value="Unassembled WGS sequence"/>
</dbReference>
<sequence length="59" mass="6734">MTSLILICHKAKRLCGCHLFVGCWMLDVGCWMLDVGCWMLDVGCWMLDVGSFHVPILIY</sequence>